<sequence>SSSKLIAKYSHGIPRLINLICDKALNMSYHQGSVVVDKQTVQQACEEVMQFQADIYQQDKPRQSFTWPAWGSAAIGVMAAVGVGWSAINYMPVKPKTPMSEVPVAASSSTPAPLMASEQLTDAQRDMLLAQKQSNLAVNDLYRLWGYRASVRDNLCLSEPQSTMRCERKMATWPLLMQ</sequence>
<gene>
    <name evidence="3" type="ORF">HKB35_27670</name>
</gene>
<accession>A0A7Y0R0S7</accession>
<dbReference type="PANTHER" id="PTHR35894">
    <property type="entry name" value="GENERAL SECRETION PATHWAY PROTEIN A-RELATED"/>
    <property type="match status" value="1"/>
</dbReference>
<dbReference type="Proteomes" id="UP000565155">
    <property type="component" value="Unassembled WGS sequence"/>
</dbReference>
<evidence type="ECO:0000313" key="3">
    <source>
        <dbReference type="EMBL" id="NMR77363.1"/>
    </source>
</evidence>
<protein>
    <submittedName>
        <fullName evidence="3">General secretion pathway protein GspA</fullName>
    </submittedName>
</protein>
<name>A0A7Y0R0S7_VIBAL</name>
<keyword evidence="1" id="KW-0472">Membrane</keyword>
<feature type="non-terminal residue" evidence="3">
    <location>
        <position position="1"/>
    </location>
</feature>
<dbReference type="InterPro" id="IPR048809">
    <property type="entry name" value="GspA_C39-like"/>
</dbReference>
<dbReference type="Pfam" id="PF21327">
    <property type="entry name" value="GspA_C39-like"/>
    <property type="match status" value="1"/>
</dbReference>
<feature type="non-terminal residue" evidence="3">
    <location>
        <position position="178"/>
    </location>
</feature>
<organism evidence="3 4">
    <name type="scientific">Vibrio alginolyticus</name>
    <dbReference type="NCBI Taxonomy" id="663"/>
    <lineage>
        <taxon>Bacteria</taxon>
        <taxon>Pseudomonadati</taxon>
        <taxon>Pseudomonadota</taxon>
        <taxon>Gammaproteobacteria</taxon>
        <taxon>Vibrionales</taxon>
        <taxon>Vibrionaceae</taxon>
        <taxon>Vibrio</taxon>
    </lineage>
</organism>
<proteinExistence type="predicted"/>
<dbReference type="EMBL" id="JABCMA010000671">
    <property type="protein sequence ID" value="NMR77363.1"/>
    <property type="molecule type" value="Genomic_DNA"/>
</dbReference>
<keyword evidence="1" id="KW-1133">Transmembrane helix</keyword>
<comment type="caution">
    <text evidence="3">The sequence shown here is derived from an EMBL/GenBank/DDBJ whole genome shotgun (WGS) entry which is preliminary data.</text>
</comment>
<evidence type="ECO:0000313" key="4">
    <source>
        <dbReference type="Proteomes" id="UP000565155"/>
    </source>
</evidence>
<keyword evidence="1" id="KW-0812">Transmembrane</keyword>
<dbReference type="AlphaFoldDB" id="A0A7Y0R0S7"/>
<dbReference type="Gene3D" id="3.90.70.10">
    <property type="entry name" value="Cysteine proteinases"/>
    <property type="match status" value="1"/>
</dbReference>
<evidence type="ECO:0000256" key="1">
    <source>
        <dbReference type="SAM" id="Phobius"/>
    </source>
</evidence>
<feature type="transmembrane region" description="Helical" evidence="1">
    <location>
        <begin position="69"/>
        <end position="90"/>
    </location>
</feature>
<feature type="domain" description="General secretion pathway protein A peptidase C39-like" evidence="2">
    <location>
        <begin position="138"/>
        <end position="177"/>
    </location>
</feature>
<reference evidence="3 4" key="1">
    <citation type="submission" date="2020-04" db="EMBL/GenBank/DDBJ databases">
        <title>Whole-genome sequencing of Vibrio spp. from China reveals different genetic environments of blaCTX-M-14 among diverse lineages.</title>
        <authorList>
            <person name="Zheng Z."/>
            <person name="Ye L."/>
            <person name="Chen S."/>
        </authorList>
    </citation>
    <scope>NUCLEOTIDE SEQUENCE [LARGE SCALE GENOMIC DNA]</scope>
    <source>
        <strain evidence="3 4">Vb1636</strain>
    </source>
</reference>
<dbReference type="PANTHER" id="PTHR35894:SF1">
    <property type="entry name" value="PHOSPHORIBULOKINASE _ URIDINE KINASE FAMILY"/>
    <property type="match status" value="1"/>
</dbReference>
<dbReference type="InterPro" id="IPR052026">
    <property type="entry name" value="ExeA_AAA_ATPase_DNA-bind"/>
</dbReference>
<evidence type="ECO:0000259" key="2">
    <source>
        <dbReference type="Pfam" id="PF21327"/>
    </source>
</evidence>